<evidence type="ECO:0000313" key="1">
    <source>
        <dbReference type="EMBL" id="CAJ2651908.1"/>
    </source>
</evidence>
<accession>A0ACB0K6E8</accession>
<sequence length="689" mass="80253">MSSPPSPRTTAMAIQMRAMRDHFERLLREQGEQFQQKFDELERRSNDGSGDEEERRRRRRQGRDPLRGIKIKVPSFVGKSDPEAYLEWETKIEQIFNCHNYSDVEKVHVASIEFKEYALVWWDQLIKDRRRYDERPIDTWEEMKRIMRRRFVPFYYHRDLHNKLQRLTQGSKSVAEYFKEMEVAKIRANVEEDNEATMARFLHGLNRDISDIVELHHYVEMDELVHQAIKVEQQLKRKSQARRISTNFNSPNLKDKEGASSSSSTEPIVENKGKAIAPSQSVSTKKKVTCFKCQGKGHIASECPTKRTMLMEENEEEEEGNKDVEENDEEEEEIPSGELLMVRRMLWNLVKEEDTTQRENLFHTRCLVQKKVCSLIIDGGSCTNVASTRLVSKLNLETKPHPKPYKLQWLNESVEMVVNRQVEVCFTIGKYEDVVLCDVVPMEASHLLLGRPWQFDKKVSNEGYSNKYSFVHHGQKIVLVPLSPNEEFEDMFPKEVPSDLPPIIGIEHHNDLNLRPSMSTRPTYRINQPQTKESQKQVAEFVRKLHEQVKMKNGEKIEIYAKKANKGWMVVVFDPGNWIRVQMKKELLKSQKKSKLKGEELFNSRSNSLQEGGNDEDIIQDISDAIQSLGGPMKRACARRINDVLVHFMIKSIEGPAQVDEGLAQIEEREPKLKIIIQAWIVENKELLH</sequence>
<gene>
    <name evidence="1" type="ORF">MILVUS5_LOCUS19470</name>
</gene>
<reference evidence="1" key="1">
    <citation type="submission" date="2023-10" db="EMBL/GenBank/DDBJ databases">
        <authorList>
            <person name="Rodriguez Cubillos JULIANA M."/>
            <person name="De Vega J."/>
        </authorList>
    </citation>
    <scope>NUCLEOTIDE SEQUENCE</scope>
</reference>
<organism evidence="1 2">
    <name type="scientific">Trifolium pratense</name>
    <name type="common">Red clover</name>
    <dbReference type="NCBI Taxonomy" id="57577"/>
    <lineage>
        <taxon>Eukaryota</taxon>
        <taxon>Viridiplantae</taxon>
        <taxon>Streptophyta</taxon>
        <taxon>Embryophyta</taxon>
        <taxon>Tracheophyta</taxon>
        <taxon>Spermatophyta</taxon>
        <taxon>Magnoliopsida</taxon>
        <taxon>eudicotyledons</taxon>
        <taxon>Gunneridae</taxon>
        <taxon>Pentapetalae</taxon>
        <taxon>rosids</taxon>
        <taxon>fabids</taxon>
        <taxon>Fabales</taxon>
        <taxon>Fabaceae</taxon>
        <taxon>Papilionoideae</taxon>
        <taxon>50 kb inversion clade</taxon>
        <taxon>NPAAA clade</taxon>
        <taxon>Hologalegina</taxon>
        <taxon>IRL clade</taxon>
        <taxon>Trifolieae</taxon>
        <taxon>Trifolium</taxon>
    </lineage>
</organism>
<keyword evidence="2" id="KW-1185">Reference proteome</keyword>
<proteinExistence type="predicted"/>
<evidence type="ECO:0000313" key="2">
    <source>
        <dbReference type="Proteomes" id="UP001177021"/>
    </source>
</evidence>
<protein>
    <submittedName>
        <fullName evidence="1">Uncharacterized protein</fullName>
    </submittedName>
</protein>
<name>A0ACB0K6E8_TRIPR</name>
<dbReference type="EMBL" id="CASHSV030000188">
    <property type="protein sequence ID" value="CAJ2651908.1"/>
    <property type="molecule type" value="Genomic_DNA"/>
</dbReference>
<dbReference type="Proteomes" id="UP001177021">
    <property type="component" value="Unassembled WGS sequence"/>
</dbReference>
<comment type="caution">
    <text evidence="1">The sequence shown here is derived from an EMBL/GenBank/DDBJ whole genome shotgun (WGS) entry which is preliminary data.</text>
</comment>